<sequence>MTRFVAPGQCGNPVFLIFHLLPFCHAKRMPHITAEIISIGDEMITGARLDTNTQWLSQRLGELGVDVQFHSTVGDTLSHNTDVFRIAARRADIVVATGGLGPTRDDLTREAIAESLGLPLQLHEPSLEFIRSMFQRRGREMPERNSCQAMFPLGATPIHNPQGTAPGIDIIAPREDGTQSRIFALPGVPAEMKTMFDETVAAAVLASNGQRQHIAHHIMKFFGIGESDMEQRLGDMIARDRQPRVGITVSAATISLRIVATGDSPEECESAIAKTRAEILDQAGEFYFGDGETFEQHHAVIRHLNKIGQRLLLVELGRAAPLGDRFAAVSDEPGFTADVPAFVGGISLADVEDLRQWTGMPQDASAESCLTALQKRLSADWVLLVDEYPSLHRTSDHPLPGSDVTFTVAAPDGTFPSQTQHLGAHPSILHARVAKAGLFWLRKCFAAATSGV</sequence>
<dbReference type="PANTHER" id="PTHR13939">
    <property type="entry name" value="NICOTINAMIDE-NUCLEOTIDE AMIDOHYDROLASE PNCC"/>
    <property type="match status" value="1"/>
</dbReference>
<dbReference type="InterPro" id="IPR001453">
    <property type="entry name" value="MoaB/Mog_dom"/>
</dbReference>
<dbReference type="SMART" id="SM00852">
    <property type="entry name" value="MoCF_biosynth"/>
    <property type="match status" value="1"/>
</dbReference>
<dbReference type="Gene3D" id="3.30.70.2860">
    <property type="match status" value="1"/>
</dbReference>
<organism evidence="2 3">
    <name type="scientific">Rhodopirellula islandica</name>
    <dbReference type="NCBI Taxonomy" id="595434"/>
    <lineage>
        <taxon>Bacteria</taxon>
        <taxon>Pseudomonadati</taxon>
        <taxon>Planctomycetota</taxon>
        <taxon>Planctomycetia</taxon>
        <taxon>Pirellulales</taxon>
        <taxon>Pirellulaceae</taxon>
        <taxon>Rhodopirellula</taxon>
    </lineage>
</organism>
<dbReference type="CDD" id="cd00885">
    <property type="entry name" value="cinA"/>
    <property type="match status" value="1"/>
</dbReference>
<evidence type="ECO:0000259" key="1">
    <source>
        <dbReference type="SMART" id="SM00852"/>
    </source>
</evidence>
<dbReference type="STRING" id="595434.RISK_003804"/>
<proteinExistence type="predicted"/>
<dbReference type="Pfam" id="PF18146">
    <property type="entry name" value="CinA_KH"/>
    <property type="match status" value="1"/>
</dbReference>
<comment type="caution">
    <text evidence="2">The sequence shown here is derived from an EMBL/GenBank/DDBJ whole genome shotgun (WGS) entry which is preliminary data.</text>
</comment>
<dbReference type="InterPro" id="IPR036425">
    <property type="entry name" value="MoaB/Mog-like_dom_sf"/>
</dbReference>
<dbReference type="InterPro" id="IPR008135">
    <property type="entry name" value="Competence-induced_CinA"/>
</dbReference>
<dbReference type="PANTHER" id="PTHR13939:SF0">
    <property type="entry name" value="NMN AMIDOHYDROLASE-LIKE PROTEIN YFAY"/>
    <property type="match status" value="1"/>
</dbReference>
<dbReference type="AlphaFoldDB" id="A0A0J1BCD6"/>
<feature type="domain" description="MoaB/Mog" evidence="1">
    <location>
        <begin position="35"/>
        <end position="207"/>
    </location>
</feature>
<reference evidence="2" key="1">
    <citation type="submission" date="2015-05" db="EMBL/GenBank/DDBJ databases">
        <title>Permanent draft genome of Rhodopirellula islandicus K833.</title>
        <authorList>
            <person name="Kizina J."/>
            <person name="Richter M."/>
            <person name="Glockner F.O."/>
            <person name="Harder J."/>
        </authorList>
    </citation>
    <scope>NUCLEOTIDE SEQUENCE [LARGE SCALE GENOMIC DNA]</scope>
    <source>
        <strain evidence="2">K833</strain>
    </source>
</reference>
<protein>
    <submittedName>
        <fullName evidence="2">Molybdopterin binding motif, CinA</fullName>
    </submittedName>
</protein>
<dbReference type="PIRSF" id="PIRSF006728">
    <property type="entry name" value="CinA"/>
    <property type="match status" value="1"/>
</dbReference>
<dbReference type="PATRIC" id="fig|595434.4.peg.3611"/>
<evidence type="ECO:0000313" key="3">
    <source>
        <dbReference type="Proteomes" id="UP000036367"/>
    </source>
</evidence>
<name>A0A0J1BCD6_RHOIS</name>
<dbReference type="SUPFAM" id="SSF53218">
    <property type="entry name" value="Molybdenum cofactor biosynthesis proteins"/>
    <property type="match status" value="1"/>
</dbReference>
<gene>
    <name evidence="2" type="ORF">RISK_003804</name>
</gene>
<accession>A0A0J1BCD6</accession>
<dbReference type="Gene3D" id="3.40.980.10">
    <property type="entry name" value="MoaB/Mog-like domain"/>
    <property type="match status" value="1"/>
</dbReference>
<dbReference type="EMBL" id="LECT01000029">
    <property type="protein sequence ID" value="KLU04218.1"/>
    <property type="molecule type" value="Genomic_DNA"/>
</dbReference>
<dbReference type="Proteomes" id="UP000036367">
    <property type="component" value="Unassembled WGS sequence"/>
</dbReference>
<dbReference type="Pfam" id="PF00994">
    <property type="entry name" value="MoCF_biosynth"/>
    <property type="match status" value="1"/>
</dbReference>
<dbReference type="InterPro" id="IPR041424">
    <property type="entry name" value="CinA_KH"/>
</dbReference>
<dbReference type="InterPro" id="IPR050101">
    <property type="entry name" value="CinA"/>
</dbReference>
<evidence type="ECO:0000313" key="2">
    <source>
        <dbReference type="EMBL" id="KLU04218.1"/>
    </source>
</evidence>
<keyword evidence="3" id="KW-1185">Reference proteome</keyword>